<dbReference type="AlphaFoldDB" id="A0A1S8CHT2"/>
<dbReference type="PANTHER" id="PTHR33420:SF33">
    <property type="entry name" value="MINOR FIMBRIAL SUBUNIT"/>
    <property type="match status" value="1"/>
</dbReference>
<dbReference type="GO" id="GO:0043709">
    <property type="term" value="P:cell adhesion involved in single-species biofilm formation"/>
    <property type="evidence" value="ECO:0007669"/>
    <property type="project" value="TreeGrafter"/>
</dbReference>
<dbReference type="Gene3D" id="2.60.40.1090">
    <property type="entry name" value="Fimbrial-type adhesion domain"/>
    <property type="match status" value="1"/>
</dbReference>
<organism evidence="3 4">
    <name type="scientific">Serratia oryzae</name>
    <dbReference type="NCBI Taxonomy" id="2034155"/>
    <lineage>
        <taxon>Bacteria</taxon>
        <taxon>Pseudomonadati</taxon>
        <taxon>Pseudomonadota</taxon>
        <taxon>Gammaproteobacteria</taxon>
        <taxon>Enterobacterales</taxon>
        <taxon>Yersiniaceae</taxon>
        <taxon>Serratia</taxon>
    </lineage>
</organism>
<feature type="domain" description="Fimbrial-type adhesion" evidence="2">
    <location>
        <begin position="40"/>
        <end position="167"/>
    </location>
</feature>
<dbReference type="InterPro" id="IPR008966">
    <property type="entry name" value="Adhesion_dom_sf"/>
</dbReference>
<dbReference type="STRING" id="2034155.BMI79_16920"/>
<dbReference type="Pfam" id="PF00419">
    <property type="entry name" value="Fimbrial"/>
    <property type="match status" value="1"/>
</dbReference>
<evidence type="ECO:0000313" key="3">
    <source>
        <dbReference type="EMBL" id="OMQ20803.1"/>
    </source>
</evidence>
<dbReference type="RefSeq" id="WP_076943369.1">
    <property type="nucleotide sequence ID" value="NZ_MOXD01000010.1"/>
</dbReference>
<sequence length="168" mass="17570">MKQITLIALLLGGLFNHLNVQAAATWATVSLRGKLIVPAPPATCTLSMSSNSVHFGDVLSSRIDGYTYRRMPLPYTLACDRTPNGALTITLSGTPATFGGGSGVLRTSINNLGVAFYNGNVQLTLNNALAFSYTNQPTLFAVPTKAAGATFSTGGYFTAAATLIVNYS</sequence>
<dbReference type="GO" id="GO:0009289">
    <property type="term" value="C:pilus"/>
    <property type="evidence" value="ECO:0007669"/>
    <property type="project" value="InterPro"/>
</dbReference>
<dbReference type="Proteomes" id="UP000216021">
    <property type="component" value="Unassembled WGS sequence"/>
</dbReference>
<reference evidence="3 4" key="1">
    <citation type="submission" date="2016-11" db="EMBL/GenBank/DDBJ databases">
        <title>Rahnella oryzae sp. nov., isolated from rice root.</title>
        <authorList>
            <person name="Zhang X.-X."/>
            <person name="Zhang J."/>
        </authorList>
    </citation>
    <scope>NUCLEOTIDE SEQUENCE [LARGE SCALE GENOMIC DNA]</scope>
    <source>
        <strain evidence="3 4">J11-6</strain>
    </source>
</reference>
<comment type="caution">
    <text evidence="3">The sequence shown here is derived from an EMBL/GenBank/DDBJ whole genome shotgun (WGS) entry which is preliminary data.</text>
</comment>
<keyword evidence="4" id="KW-1185">Reference proteome</keyword>
<evidence type="ECO:0000313" key="4">
    <source>
        <dbReference type="Proteomes" id="UP000216021"/>
    </source>
</evidence>
<gene>
    <name evidence="3" type="ORF">BMI79_16920</name>
</gene>
<dbReference type="InterPro" id="IPR000259">
    <property type="entry name" value="Adhesion_dom_fimbrial"/>
</dbReference>
<feature type="signal peptide" evidence="1">
    <location>
        <begin position="1"/>
        <end position="22"/>
    </location>
</feature>
<accession>A0A1S8CHT2</accession>
<feature type="chain" id="PRO_5013227187" description="Fimbrial-type adhesion domain-containing protein" evidence="1">
    <location>
        <begin position="23"/>
        <end position="168"/>
    </location>
</feature>
<dbReference type="EMBL" id="MOXD01000010">
    <property type="protein sequence ID" value="OMQ20803.1"/>
    <property type="molecule type" value="Genomic_DNA"/>
</dbReference>
<dbReference type="InterPro" id="IPR036937">
    <property type="entry name" value="Adhesion_dom_fimbrial_sf"/>
</dbReference>
<name>A0A1S8CHT2_9GAMM</name>
<proteinExistence type="predicted"/>
<evidence type="ECO:0000259" key="2">
    <source>
        <dbReference type="Pfam" id="PF00419"/>
    </source>
</evidence>
<dbReference type="SUPFAM" id="SSF49401">
    <property type="entry name" value="Bacterial adhesins"/>
    <property type="match status" value="1"/>
</dbReference>
<dbReference type="InterPro" id="IPR050263">
    <property type="entry name" value="Bact_Fimbrial_Adh_Pro"/>
</dbReference>
<protein>
    <recommendedName>
        <fullName evidence="2">Fimbrial-type adhesion domain-containing protein</fullName>
    </recommendedName>
</protein>
<evidence type="ECO:0000256" key="1">
    <source>
        <dbReference type="SAM" id="SignalP"/>
    </source>
</evidence>
<dbReference type="PANTHER" id="PTHR33420">
    <property type="entry name" value="FIMBRIAL SUBUNIT ELFA-RELATED"/>
    <property type="match status" value="1"/>
</dbReference>
<keyword evidence="1" id="KW-0732">Signal</keyword>